<dbReference type="GO" id="GO:0042626">
    <property type="term" value="F:ATPase-coupled transmembrane transporter activity"/>
    <property type="evidence" value="ECO:0007669"/>
    <property type="project" value="TreeGrafter"/>
</dbReference>
<evidence type="ECO:0000256" key="4">
    <source>
        <dbReference type="SAM" id="MobiDB-lite"/>
    </source>
</evidence>
<feature type="transmembrane region" description="Helical" evidence="5">
    <location>
        <begin position="299"/>
        <end position="326"/>
    </location>
</feature>
<evidence type="ECO:0000256" key="3">
    <source>
        <dbReference type="ARBA" id="ARBA00022840"/>
    </source>
</evidence>
<evidence type="ECO:0000256" key="5">
    <source>
        <dbReference type="SAM" id="Phobius"/>
    </source>
</evidence>
<dbReference type="InterPro" id="IPR027417">
    <property type="entry name" value="P-loop_NTPase"/>
</dbReference>
<dbReference type="OrthoDB" id="2692584at2759"/>
<dbReference type="GO" id="GO:0016887">
    <property type="term" value="F:ATP hydrolysis activity"/>
    <property type="evidence" value="ECO:0007669"/>
    <property type="project" value="InterPro"/>
</dbReference>
<evidence type="ECO:0000259" key="6">
    <source>
        <dbReference type="PROSITE" id="PS50893"/>
    </source>
</evidence>
<dbReference type="GO" id="GO:0005524">
    <property type="term" value="F:ATP binding"/>
    <property type="evidence" value="ECO:0007669"/>
    <property type="project" value="UniProtKB-KW"/>
</dbReference>
<keyword evidence="5" id="KW-0472">Membrane</keyword>
<dbReference type="KEGG" id="cput:CONPUDRAFT_160071"/>
<dbReference type="GO" id="GO:0000329">
    <property type="term" value="C:fungal-type vacuole membrane"/>
    <property type="evidence" value="ECO:0007669"/>
    <property type="project" value="TreeGrafter"/>
</dbReference>
<keyword evidence="2" id="KW-0547">Nucleotide-binding</keyword>
<evidence type="ECO:0000313" key="8">
    <source>
        <dbReference type="Proteomes" id="UP000053558"/>
    </source>
</evidence>
<feature type="domain" description="ABC transporter" evidence="6">
    <location>
        <begin position="1"/>
        <end position="225"/>
    </location>
</feature>
<proteinExistence type="predicted"/>
<dbReference type="PANTHER" id="PTHR24223">
    <property type="entry name" value="ATP-BINDING CASSETTE SUB-FAMILY C"/>
    <property type="match status" value="1"/>
</dbReference>
<dbReference type="AlphaFoldDB" id="R7SF39"/>
<keyword evidence="8" id="KW-1185">Reference proteome</keyword>
<gene>
    <name evidence="7" type="ORF">CONPUDRAFT_160071</name>
</gene>
<organism evidence="7 8">
    <name type="scientific">Coniophora puteana (strain RWD-64-598)</name>
    <name type="common">Brown rot fungus</name>
    <dbReference type="NCBI Taxonomy" id="741705"/>
    <lineage>
        <taxon>Eukaryota</taxon>
        <taxon>Fungi</taxon>
        <taxon>Dikarya</taxon>
        <taxon>Basidiomycota</taxon>
        <taxon>Agaricomycotina</taxon>
        <taxon>Agaricomycetes</taxon>
        <taxon>Agaricomycetidae</taxon>
        <taxon>Boletales</taxon>
        <taxon>Coniophorineae</taxon>
        <taxon>Coniophoraceae</taxon>
        <taxon>Coniophora</taxon>
    </lineage>
</organism>
<dbReference type="eggNOG" id="KOG0054">
    <property type="taxonomic scope" value="Eukaryota"/>
</dbReference>
<keyword evidence="3" id="KW-0067">ATP-binding</keyword>
<reference evidence="8" key="1">
    <citation type="journal article" date="2012" name="Science">
        <title>The Paleozoic origin of enzymatic lignin decomposition reconstructed from 31 fungal genomes.</title>
        <authorList>
            <person name="Floudas D."/>
            <person name="Binder M."/>
            <person name="Riley R."/>
            <person name="Barry K."/>
            <person name="Blanchette R.A."/>
            <person name="Henrissat B."/>
            <person name="Martinez A.T."/>
            <person name="Otillar R."/>
            <person name="Spatafora J.W."/>
            <person name="Yadav J.S."/>
            <person name="Aerts A."/>
            <person name="Benoit I."/>
            <person name="Boyd A."/>
            <person name="Carlson A."/>
            <person name="Copeland A."/>
            <person name="Coutinho P.M."/>
            <person name="de Vries R.P."/>
            <person name="Ferreira P."/>
            <person name="Findley K."/>
            <person name="Foster B."/>
            <person name="Gaskell J."/>
            <person name="Glotzer D."/>
            <person name="Gorecki P."/>
            <person name="Heitman J."/>
            <person name="Hesse C."/>
            <person name="Hori C."/>
            <person name="Igarashi K."/>
            <person name="Jurgens J.A."/>
            <person name="Kallen N."/>
            <person name="Kersten P."/>
            <person name="Kohler A."/>
            <person name="Kuees U."/>
            <person name="Kumar T.K.A."/>
            <person name="Kuo A."/>
            <person name="LaButti K."/>
            <person name="Larrondo L.F."/>
            <person name="Lindquist E."/>
            <person name="Ling A."/>
            <person name="Lombard V."/>
            <person name="Lucas S."/>
            <person name="Lundell T."/>
            <person name="Martin R."/>
            <person name="McLaughlin D.J."/>
            <person name="Morgenstern I."/>
            <person name="Morin E."/>
            <person name="Murat C."/>
            <person name="Nagy L.G."/>
            <person name="Nolan M."/>
            <person name="Ohm R.A."/>
            <person name="Patyshakuliyeva A."/>
            <person name="Rokas A."/>
            <person name="Ruiz-Duenas F.J."/>
            <person name="Sabat G."/>
            <person name="Salamov A."/>
            <person name="Samejima M."/>
            <person name="Schmutz J."/>
            <person name="Slot J.C."/>
            <person name="St John F."/>
            <person name="Stenlid J."/>
            <person name="Sun H."/>
            <person name="Sun S."/>
            <person name="Syed K."/>
            <person name="Tsang A."/>
            <person name="Wiebenga A."/>
            <person name="Young D."/>
            <person name="Pisabarro A."/>
            <person name="Eastwood D.C."/>
            <person name="Martin F."/>
            <person name="Cullen D."/>
            <person name="Grigoriev I.V."/>
            <person name="Hibbett D.S."/>
        </authorList>
    </citation>
    <scope>NUCLEOTIDE SEQUENCE [LARGE SCALE GENOMIC DNA]</scope>
    <source>
        <strain evidence="8">RWD-64-598 SS2</strain>
    </source>
</reference>
<feature type="region of interest" description="Disordered" evidence="4">
    <location>
        <begin position="232"/>
        <end position="268"/>
    </location>
</feature>
<evidence type="ECO:0000256" key="2">
    <source>
        <dbReference type="ARBA" id="ARBA00022741"/>
    </source>
</evidence>
<dbReference type="InterPro" id="IPR017871">
    <property type="entry name" value="ABC_transporter-like_CS"/>
</dbReference>
<dbReference type="SUPFAM" id="SSF52540">
    <property type="entry name" value="P-loop containing nucleoside triphosphate hydrolases"/>
    <property type="match status" value="1"/>
</dbReference>
<dbReference type="GeneID" id="19204230"/>
<accession>R7SF39</accession>
<dbReference type="InterPro" id="IPR003439">
    <property type="entry name" value="ABC_transporter-like_ATP-bd"/>
</dbReference>
<evidence type="ECO:0000256" key="1">
    <source>
        <dbReference type="ARBA" id="ARBA00022737"/>
    </source>
</evidence>
<dbReference type="Proteomes" id="UP000053558">
    <property type="component" value="Unassembled WGS sequence"/>
</dbReference>
<dbReference type="Gene3D" id="3.40.50.300">
    <property type="entry name" value="P-loop containing nucleotide triphosphate hydrolases"/>
    <property type="match status" value="1"/>
</dbReference>
<dbReference type="InterPro" id="IPR050173">
    <property type="entry name" value="ABC_transporter_C-like"/>
</dbReference>
<dbReference type="InterPro" id="IPR003593">
    <property type="entry name" value="AAA+_ATPase"/>
</dbReference>
<dbReference type="SMART" id="SM00382">
    <property type="entry name" value="AAA"/>
    <property type="match status" value="1"/>
</dbReference>
<dbReference type="PROSITE" id="PS50893">
    <property type="entry name" value="ABC_TRANSPORTER_2"/>
    <property type="match status" value="1"/>
</dbReference>
<dbReference type="PANTHER" id="PTHR24223:SF353">
    <property type="entry name" value="ABC TRANSPORTER ATP-BINDING PROTEIN_PERMEASE VMR1-RELATED"/>
    <property type="match status" value="1"/>
</dbReference>
<feature type="compositionally biased region" description="Basic and acidic residues" evidence="4">
    <location>
        <begin position="252"/>
        <end position="261"/>
    </location>
</feature>
<name>R7SF39_CONPW</name>
<dbReference type="Pfam" id="PF00005">
    <property type="entry name" value="ABC_tran"/>
    <property type="match status" value="1"/>
</dbReference>
<dbReference type="PROSITE" id="PS00211">
    <property type="entry name" value="ABC_TRANSPORTER_1"/>
    <property type="match status" value="1"/>
</dbReference>
<dbReference type="EMBL" id="JH711592">
    <property type="protein sequence ID" value="EIW74362.1"/>
    <property type="molecule type" value="Genomic_DNA"/>
</dbReference>
<keyword evidence="5" id="KW-1133">Transmembrane helix</keyword>
<dbReference type="RefSeq" id="XP_007775383.1">
    <property type="nucleotide sequence ID" value="XM_007777193.1"/>
</dbReference>
<keyword evidence="1" id="KW-0677">Repeat</keyword>
<keyword evidence="7" id="KW-0378">Hydrolase</keyword>
<protein>
    <submittedName>
        <fullName evidence="7">p-loop containing nucleoside triphosphate hydrolase protein</fullName>
    </submittedName>
</protein>
<evidence type="ECO:0000313" key="7">
    <source>
        <dbReference type="EMBL" id="EIW74362.1"/>
    </source>
</evidence>
<keyword evidence="5" id="KW-0812">Transmembrane</keyword>
<sequence>MTPRATKFTLNDPSFTLPNGGLSLICGKLGSGKTLLLLGLLSEADVTIQRIIKKEDWIVKGVASAHMYRRWPGSLFDAITDNILFGLPLDEQRYVKTLEAGALVTDLRILEDGDETEIGEKGINISGGQKARVSLARALYSRVSVVLFDDVLSAVDAHTAHHLYHQCLKGELMLGRTIVLVSHHVQLASSGTSYVVALDNGRVVFQGDRDAFRSSPVMGQLCHTEASDVSNEMDAGAKDEPDTVQFEGNPSRTDDVTERRNAVANEPQSEECLPIKSPRKLVEDEKRVVGRIGRDIWKLYFLACGGSLYWMTFVLSFIMGALIPLVENWWLK</sequence>